<organism evidence="2 3">
    <name type="scientific">Cryptolaemus montrouzieri</name>
    <dbReference type="NCBI Taxonomy" id="559131"/>
    <lineage>
        <taxon>Eukaryota</taxon>
        <taxon>Metazoa</taxon>
        <taxon>Ecdysozoa</taxon>
        <taxon>Arthropoda</taxon>
        <taxon>Hexapoda</taxon>
        <taxon>Insecta</taxon>
        <taxon>Pterygota</taxon>
        <taxon>Neoptera</taxon>
        <taxon>Endopterygota</taxon>
        <taxon>Coleoptera</taxon>
        <taxon>Polyphaga</taxon>
        <taxon>Cucujiformia</taxon>
        <taxon>Coccinelloidea</taxon>
        <taxon>Coccinellidae</taxon>
        <taxon>Scymninae</taxon>
        <taxon>Scymnini</taxon>
        <taxon>Cryptolaemus</taxon>
    </lineage>
</organism>
<dbReference type="AlphaFoldDB" id="A0ABD2P2J0"/>
<dbReference type="PANTHER" id="PTHR15154:SF2">
    <property type="entry name" value="HAMARTIN"/>
    <property type="match status" value="1"/>
</dbReference>
<dbReference type="EMBL" id="JABFTP020000165">
    <property type="protein sequence ID" value="KAL3284795.1"/>
    <property type="molecule type" value="Genomic_DNA"/>
</dbReference>
<evidence type="ECO:0000256" key="1">
    <source>
        <dbReference type="SAM" id="Coils"/>
    </source>
</evidence>
<keyword evidence="3" id="KW-1185">Reference proteome</keyword>
<name>A0ABD2P2J0_9CUCU</name>
<dbReference type="PANTHER" id="PTHR15154">
    <property type="entry name" value="HAMARTIN"/>
    <property type="match status" value="1"/>
</dbReference>
<accession>A0ABD2P2J0</accession>
<proteinExistence type="predicted"/>
<gene>
    <name evidence="2" type="ORF">HHI36_018936</name>
</gene>
<dbReference type="InterPro" id="IPR007483">
    <property type="entry name" value="Hamartin"/>
</dbReference>
<evidence type="ECO:0000313" key="3">
    <source>
        <dbReference type="Proteomes" id="UP001516400"/>
    </source>
</evidence>
<evidence type="ECO:0000313" key="2">
    <source>
        <dbReference type="EMBL" id="KAL3284795.1"/>
    </source>
</evidence>
<keyword evidence="1" id="KW-0175">Coiled coil</keyword>
<reference evidence="2 3" key="1">
    <citation type="journal article" date="2021" name="BMC Biol.">
        <title>Horizontally acquired antibacterial genes associated with adaptive radiation of ladybird beetles.</title>
        <authorList>
            <person name="Li H.S."/>
            <person name="Tang X.F."/>
            <person name="Huang Y.H."/>
            <person name="Xu Z.Y."/>
            <person name="Chen M.L."/>
            <person name="Du X.Y."/>
            <person name="Qiu B.Y."/>
            <person name="Chen P.T."/>
            <person name="Zhang W."/>
            <person name="Slipinski A."/>
            <person name="Escalona H.E."/>
            <person name="Waterhouse R.M."/>
            <person name="Zwick A."/>
            <person name="Pang H."/>
        </authorList>
    </citation>
    <scope>NUCLEOTIDE SEQUENCE [LARGE SCALE GENOMIC DNA]</scope>
    <source>
        <strain evidence="2">SYSU2018</strain>
    </source>
</reference>
<sequence length="386" mass="43526">MTQKLNTINKEHSEEERKLGVYKEYLEEKVNDLQQQVLELKSERDKEKYSLANLREKYESIDSERQKACGAVFEAYAEMSIAKEQAAMGEKARAEVERLNREILLLGELQVKYQERLAEAEKNKLLNVELDMLEMTYKEELRGFKSKTDSNKTLIEAYRQRIADLEGILSQKDEGIAQLKKSLMEVNAENYEKLKAMESKYKTQLSINRALEQKMLQLYTKIELPGLRSLHSPETSSCHEAIASASISGLSPHSSPLSASLASSESSNAFLSSDIKDMKNLQVLVDRKAGKLDDSIESAGDTMEMLQQPSTSTFSTMSGFVASDNYLGLEDAINLINEDEGDNEYDLILLPNPATITDEEEGEAEYFRTSKLPNDVAGTRSHFALE</sequence>
<comment type="caution">
    <text evidence="2">The sequence shown here is derived from an EMBL/GenBank/DDBJ whole genome shotgun (WGS) entry which is preliminary data.</text>
</comment>
<dbReference type="Proteomes" id="UP001516400">
    <property type="component" value="Unassembled WGS sequence"/>
</dbReference>
<protein>
    <submittedName>
        <fullName evidence="2">Uncharacterized protein</fullName>
    </submittedName>
</protein>
<feature type="coiled-coil region" evidence="1">
    <location>
        <begin position="23"/>
        <end position="57"/>
    </location>
</feature>